<dbReference type="EC" id="1.8.1.9" evidence="8"/>
<keyword evidence="5 8" id="KW-0560">Oxidoreductase</keyword>
<dbReference type="InterPro" id="IPR008255">
    <property type="entry name" value="Pyr_nucl-diS_OxRdtase_2_AS"/>
</dbReference>
<keyword evidence="3 8" id="KW-0285">Flavoprotein</keyword>
<evidence type="ECO:0000313" key="12">
    <source>
        <dbReference type="Proteomes" id="UP000078302"/>
    </source>
</evidence>
<keyword evidence="12" id="KW-1185">Reference proteome</keyword>
<dbReference type="RefSeq" id="WP_064218101.1">
    <property type="nucleotide sequence ID" value="NZ_LVXZ01000022.1"/>
</dbReference>
<comment type="subunit">
    <text evidence="2 8">Homodimer.</text>
</comment>
<keyword evidence="6" id="KW-1015">Disulfide bond</keyword>
<name>A0A179BML3_ACIFR</name>
<dbReference type="PRINTS" id="PR00469">
    <property type="entry name" value="PNDRDTASEII"/>
</dbReference>
<evidence type="ECO:0000259" key="10">
    <source>
        <dbReference type="Pfam" id="PF07992"/>
    </source>
</evidence>
<gene>
    <name evidence="11" type="ORF">A4H96_02320</name>
</gene>
<comment type="cofactor">
    <cofactor evidence="9">
        <name>FAD</name>
        <dbReference type="ChEBI" id="CHEBI:57692"/>
    </cofactor>
    <text evidence="9">Binds 1 FAD per subunit.</text>
</comment>
<dbReference type="GO" id="GO:0004791">
    <property type="term" value="F:thioredoxin-disulfide reductase (NADPH) activity"/>
    <property type="evidence" value="ECO:0007669"/>
    <property type="project" value="UniProtKB-UniRule"/>
</dbReference>
<dbReference type="Pfam" id="PF07992">
    <property type="entry name" value="Pyr_redox_2"/>
    <property type="match status" value="1"/>
</dbReference>
<dbReference type="FunFam" id="3.50.50.60:FF:000007">
    <property type="entry name" value="Alkyl hydroperoxide reductase, F subunit"/>
    <property type="match status" value="1"/>
</dbReference>
<dbReference type="InterPro" id="IPR005982">
    <property type="entry name" value="Thioredox_Rdtase"/>
</dbReference>
<comment type="catalytic activity">
    <reaction evidence="8">
        <text>[thioredoxin]-dithiol + NADP(+) = [thioredoxin]-disulfide + NADPH + H(+)</text>
        <dbReference type="Rhea" id="RHEA:20345"/>
        <dbReference type="Rhea" id="RHEA-COMP:10698"/>
        <dbReference type="Rhea" id="RHEA-COMP:10700"/>
        <dbReference type="ChEBI" id="CHEBI:15378"/>
        <dbReference type="ChEBI" id="CHEBI:29950"/>
        <dbReference type="ChEBI" id="CHEBI:50058"/>
        <dbReference type="ChEBI" id="CHEBI:57783"/>
        <dbReference type="ChEBI" id="CHEBI:58349"/>
        <dbReference type="EC" id="1.8.1.9"/>
    </reaction>
</comment>
<dbReference type="PROSITE" id="PS00573">
    <property type="entry name" value="PYRIDINE_REDOX_2"/>
    <property type="match status" value="1"/>
</dbReference>
<dbReference type="SUPFAM" id="SSF51905">
    <property type="entry name" value="FAD/NAD(P)-binding domain"/>
    <property type="match status" value="1"/>
</dbReference>
<comment type="similarity">
    <text evidence="1 8">Belongs to the class-II pyridine nucleotide-disulfide oxidoreductase family.</text>
</comment>
<comment type="caution">
    <text evidence="11">The sequence shown here is derived from an EMBL/GenBank/DDBJ whole genome shotgun (WGS) entry which is preliminary data.</text>
</comment>
<organism evidence="11 12">
    <name type="scientific">Acidithiobacillus ferrooxidans</name>
    <name type="common">Thiobacillus ferrooxidans</name>
    <dbReference type="NCBI Taxonomy" id="920"/>
    <lineage>
        <taxon>Bacteria</taxon>
        <taxon>Pseudomonadati</taxon>
        <taxon>Pseudomonadota</taxon>
        <taxon>Acidithiobacillia</taxon>
        <taxon>Acidithiobacillales</taxon>
        <taxon>Acidithiobacillaceae</taxon>
        <taxon>Acidithiobacillus</taxon>
    </lineage>
</organism>
<feature type="domain" description="FAD/NAD(P)-binding" evidence="10">
    <location>
        <begin position="14"/>
        <end position="306"/>
    </location>
</feature>
<dbReference type="OrthoDB" id="5289167at2"/>
<dbReference type="GO" id="GO:0019430">
    <property type="term" value="P:removal of superoxide radicals"/>
    <property type="evidence" value="ECO:0007669"/>
    <property type="project" value="UniProtKB-UniRule"/>
</dbReference>
<dbReference type="EMBL" id="LVXZ01000022">
    <property type="protein sequence ID" value="OAP92987.1"/>
    <property type="molecule type" value="Genomic_DNA"/>
</dbReference>
<evidence type="ECO:0000256" key="7">
    <source>
        <dbReference type="ARBA" id="ARBA00023284"/>
    </source>
</evidence>
<keyword evidence="9" id="KW-0521">NADP</keyword>
<evidence type="ECO:0000256" key="8">
    <source>
        <dbReference type="RuleBase" id="RU003880"/>
    </source>
</evidence>
<dbReference type="AlphaFoldDB" id="A0A179BML3"/>
<sequence length="322" mass="34727">MSDPKSVIDEKHCRLLILGSGPGGYTAAIYAARANLNPILVQGMEPGGQLMTTTDVDNWPGAADGIMGPELMQELEKQARRFDTEVLFDHIHTADLSQRPFRLSGDQHCYTCDALILATGASAKYLGLPSEDQFRGKGVSACATCDGFFYRGQAVAVVGGGNTAVEEALYLSNIAKHVTVIHRRNRFRAEKILQDKLMGKENVTIIWDHSVDEVLGDNSGVTGLRIKHVENGSTQDLTLTGVFIAIGHQPNTSLFKGQLKMDEAGYLVTRGGRDGMATATSIAGVFAAGDVQDYVYRQAVTSAGSGCMAALDAERWLEQQED</sequence>
<dbReference type="PRINTS" id="PR00368">
    <property type="entry name" value="FADPNR"/>
</dbReference>
<dbReference type="GO" id="GO:0005829">
    <property type="term" value="C:cytosol"/>
    <property type="evidence" value="ECO:0007669"/>
    <property type="project" value="UniProtKB-ARBA"/>
</dbReference>
<accession>A0A179BML3</accession>
<dbReference type="Gene3D" id="3.50.50.60">
    <property type="entry name" value="FAD/NAD(P)-binding domain"/>
    <property type="match status" value="2"/>
</dbReference>
<evidence type="ECO:0000256" key="6">
    <source>
        <dbReference type="ARBA" id="ARBA00023157"/>
    </source>
</evidence>
<dbReference type="InterPro" id="IPR036188">
    <property type="entry name" value="FAD/NAD-bd_sf"/>
</dbReference>
<dbReference type="NCBIfam" id="TIGR01292">
    <property type="entry name" value="TRX_reduct"/>
    <property type="match status" value="1"/>
</dbReference>
<evidence type="ECO:0000313" key="11">
    <source>
        <dbReference type="EMBL" id="OAP92987.1"/>
    </source>
</evidence>
<evidence type="ECO:0000256" key="2">
    <source>
        <dbReference type="ARBA" id="ARBA00011738"/>
    </source>
</evidence>
<dbReference type="Proteomes" id="UP000078302">
    <property type="component" value="Unassembled WGS sequence"/>
</dbReference>
<proteinExistence type="inferred from homology"/>
<protein>
    <recommendedName>
        <fullName evidence="8">Thioredoxin reductase</fullName>
        <ecNumber evidence="8">1.8.1.9</ecNumber>
    </recommendedName>
</protein>
<dbReference type="InterPro" id="IPR050097">
    <property type="entry name" value="Ferredoxin-NADP_redctase_2"/>
</dbReference>
<evidence type="ECO:0000256" key="9">
    <source>
        <dbReference type="RuleBase" id="RU003881"/>
    </source>
</evidence>
<dbReference type="GO" id="GO:0043168">
    <property type="term" value="F:anion binding"/>
    <property type="evidence" value="ECO:0007669"/>
    <property type="project" value="UniProtKB-ARBA"/>
</dbReference>
<evidence type="ECO:0000256" key="1">
    <source>
        <dbReference type="ARBA" id="ARBA00009333"/>
    </source>
</evidence>
<dbReference type="PANTHER" id="PTHR48105">
    <property type="entry name" value="THIOREDOXIN REDUCTASE 1-RELATED-RELATED"/>
    <property type="match status" value="1"/>
</dbReference>
<evidence type="ECO:0000256" key="5">
    <source>
        <dbReference type="ARBA" id="ARBA00023002"/>
    </source>
</evidence>
<evidence type="ECO:0000256" key="4">
    <source>
        <dbReference type="ARBA" id="ARBA00022827"/>
    </source>
</evidence>
<keyword evidence="7 8" id="KW-0676">Redox-active center</keyword>
<reference evidence="11 12" key="1">
    <citation type="submission" date="2016-04" db="EMBL/GenBank/DDBJ databases">
        <title>Acidithiobacillus ferrooxidans genome sequencing and assembly.</title>
        <authorList>
            <person name="Zhou Z."/>
        </authorList>
    </citation>
    <scope>NUCLEOTIDE SEQUENCE [LARGE SCALE GENOMIC DNA]</scope>
    <source>
        <strain evidence="11 12">BY0502</strain>
    </source>
</reference>
<dbReference type="GO" id="GO:0000166">
    <property type="term" value="F:nucleotide binding"/>
    <property type="evidence" value="ECO:0007669"/>
    <property type="project" value="UniProtKB-ARBA"/>
</dbReference>
<dbReference type="GO" id="GO:0032991">
    <property type="term" value="C:protein-containing complex"/>
    <property type="evidence" value="ECO:0007669"/>
    <property type="project" value="UniProtKB-ARBA"/>
</dbReference>
<dbReference type="InterPro" id="IPR023753">
    <property type="entry name" value="FAD/NAD-binding_dom"/>
</dbReference>
<evidence type="ECO:0000256" key="3">
    <source>
        <dbReference type="ARBA" id="ARBA00022630"/>
    </source>
</evidence>
<keyword evidence="4 8" id="KW-0274">FAD</keyword>